<reference evidence="1 2" key="1">
    <citation type="journal article" date="2018" name="Front. Plant Sci.">
        <title>Red Clover (Trifolium pratense) and Zigzag Clover (T. medium) - A Picture of Genomic Similarities and Differences.</title>
        <authorList>
            <person name="Dluhosova J."/>
            <person name="Istvanek J."/>
            <person name="Nedelnik J."/>
            <person name="Repkova J."/>
        </authorList>
    </citation>
    <scope>NUCLEOTIDE SEQUENCE [LARGE SCALE GENOMIC DNA]</scope>
    <source>
        <strain evidence="2">cv. 10/8</strain>
        <tissue evidence="1">Leaf</tissue>
    </source>
</reference>
<protein>
    <submittedName>
        <fullName evidence="1">Uncharacterized protein</fullName>
    </submittedName>
</protein>
<evidence type="ECO:0000313" key="1">
    <source>
        <dbReference type="EMBL" id="MCI17728.1"/>
    </source>
</evidence>
<dbReference type="EMBL" id="LXQA010106805">
    <property type="protein sequence ID" value="MCI17728.1"/>
    <property type="molecule type" value="Genomic_DNA"/>
</dbReference>
<evidence type="ECO:0000313" key="2">
    <source>
        <dbReference type="Proteomes" id="UP000265520"/>
    </source>
</evidence>
<keyword evidence="2" id="KW-1185">Reference proteome</keyword>
<sequence>MIADLKDVIKALGEKKFKVDRVIQALELEENPVAVEAENE</sequence>
<name>A0A392Q0X7_9FABA</name>
<comment type="caution">
    <text evidence="1">The sequence shown here is derived from an EMBL/GenBank/DDBJ whole genome shotgun (WGS) entry which is preliminary data.</text>
</comment>
<organism evidence="1 2">
    <name type="scientific">Trifolium medium</name>
    <dbReference type="NCBI Taxonomy" id="97028"/>
    <lineage>
        <taxon>Eukaryota</taxon>
        <taxon>Viridiplantae</taxon>
        <taxon>Streptophyta</taxon>
        <taxon>Embryophyta</taxon>
        <taxon>Tracheophyta</taxon>
        <taxon>Spermatophyta</taxon>
        <taxon>Magnoliopsida</taxon>
        <taxon>eudicotyledons</taxon>
        <taxon>Gunneridae</taxon>
        <taxon>Pentapetalae</taxon>
        <taxon>rosids</taxon>
        <taxon>fabids</taxon>
        <taxon>Fabales</taxon>
        <taxon>Fabaceae</taxon>
        <taxon>Papilionoideae</taxon>
        <taxon>50 kb inversion clade</taxon>
        <taxon>NPAAA clade</taxon>
        <taxon>Hologalegina</taxon>
        <taxon>IRL clade</taxon>
        <taxon>Trifolieae</taxon>
        <taxon>Trifolium</taxon>
    </lineage>
</organism>
<dbReference type="Proteomes" id="UP000265520">
    <property type="component" value="Unassembled WGS sequence"/>
</dbReference>
<proteinExistence type="predicted"/>
<accession>A0A392Q0X7</accession>
<dbReference type="AlphaFoldDB" id="A0A392Q0X7"/>